<organism evidence="2 3">
    <name type="scientific">Cryptolaemus montrouzieri</name>
    <dbReference type="NCBI Taxonomy" id="559131"/>
    <lineage>
        <taxon>Eukaryota</taxon>
        <taxon>Metazoa</taxon>
        <taxon>Ecdysozoa</taxon>
        <taxon>Arthropoda</taxon>
        <taxon>Hexapoda</taxon>
        <taxon>Insecta</taxon>
        <taxon>Pterygota</taxon>
        <taxon>Neoptera</taxon>
        <taxon>Endopterygota</taxon>
        <taxon>Coleoptera</taxon>
        <taxon>Polyphaga</taxon>
        <taxon>Cucujiformia</taxon>
        <taxon>Coccinelloidea</taxon>
        <taxon>Coccinellidae</taxon>
        <taxon>Scymninae</taxon>
        <taxon>Scymnini</taxon>
        <taxon>Cryptolaemus</taxon>
    </lineage>
</organism>
<dbReference type="Proteomes" id="UP001516400">
    <property type="component" value="Unassembled WGS sequence"/>
</dbReference>
<feature type="compositionally biased region" description="Polar residues" evidence="1">
    <location>
        <begin position="42"/>
        <end position="76"/>
    </location>
</feature>
<evidence type="ECO:0000313" key="2">
    <source>
        <dbReference type="EMBL" id="KAL3283148.1"/>
    </source>
</evidence>
<proteinExistence type="predicted"/>
<gene>
    <name evidence="2" type="ORF">HHI36_006302</name>
</gene>
<dbReference type="AlphaFoldDB" id="A0ABD2NX61"/>
<keyword evidence="3" id="KW-1185">Reference proteome</keyword>
<evidence type="ECO:0000256" key="1">
    <source>
        <dbReference type="SAM" id="MobiDB-lite"/>
    </source>
</evidence>
<reference evidence="2 3" key="1">
    <citation type="journal article" date="2021" name="BMC Biol.">
        <title>Horizontally acquired antibacterial genes associated with adaptive radiation of ladybird beetles.</title>
        <authorList>
            <person name="Li H.S."/>
            <person name="Tang X.F."/>
            <person name="Huang Y.H."/>
            <person name="Xu Z.Y."/>
            <person name="Chen M.L."/>
            <person name="Du X.Y."/>
            <person name="Qiu B.Y."/>
            <person name="Chen P.T."/>
            <person name="Zhang W."/>
            <person name="Slipinski A."/>
            <person name="Escalona H.E."/>
            <person name="Waterhouse R.M."/>
            <person name="Zwick A."/>
            <person name="Pang H."/>
        </authorList>
    </citation>
    <scope>NUCLEOTIDE SEQUENCE [LARGE SCALE GENOMIC DNA]</scope>
    <source>
        <strain evidence="2">SYSU2018</strain>
    </source>
</reference>
<feature type="region of interest" description="Disordered" evidence="1">
    <location>
        <begin position="35"/>
        <end position="81"/>
    </location>
</feature>
<name>A0ABD2NX61_9CUCU</name>
<protein>
    <submittedName>
        <fullName evidence="2">Uncharacterized protein</fullName>
    </submittedName>
</protein>
<sequence>MYINIFLFIVTEDVNHTFGPLDGSIYATVAKKPDLSPGAVSSPLTVSMDSGISSAGHQQNANTAASSSPPLTAQPSPLTPEDRHRELDELLSDMMLTVESIPDLKPLDQNSSSNSNNISFNLENVRFIDEEDESSRTIPYHARQDSHPFSYGVNSTTMIHETQQKLSSPSLVRKASFDKSNGDTLKKVQTHVYPEYETKPIPNFSTYSSSPSNYVTLNSKYSNSYITPSHTYSSQKDYKDPIDDIFTESALSASDKQIKREFHEEYYKDERRRCDPLKRSLTEGTIRRNPGRIYSKTTVTSNFPNTNSLSPPGDFRTKSPEFHETYSITTNDNNLTWLQKQQLKLKERKEQQLREERFPHESRLLSELRTMQSRRHHHTASVRMDGYTSDTTAFADDDEDYTIPLHINTRNHVPTHGSKTETINASKSYTLKNERPFMTVKKMYEKNVGSSQSPNNLPILWM</sequence>
<evidence type="ECO:0000313" key="3">
    <source>
        <dbReference type="Proteomes" id="UP001516400"/>
    </source>
</evidence>
<comment type="caution">
    <text evidence="2">The sequence shown here is derived from an EMBL/GenBank/DDBJ whole genome shotgun (WGS) entry which is preliminary data.</text>
</comment>
<dbReference type="EMBL" id="JABFTP020000144">
    <property type="protein sequence ID" value="KAL3283148.1"/>
    <property type="molecule type" value="Genomic_DNA"/>
</dbReference>
<accession>A0ABD2NX61</accession>